<evidence type="ECO:0000256" key="2">
    <source>
        <dbReference type="ARBA" id="ARBA00022833"/>
    </source>
</evidence>
<name>D8PKM8_SCHCM</name>
<dbReference type="HOGENOM" id="CLU_658186_0_0_1"/>
<dbReference type="EMBL" id="GL377302">
    <property type="protein sequence ID" value="EFJ02662.1"/>
    <property type="molecule type" value="Genomic_DNA"/>
</dbReference>
<accession>D8PKM8</accession>
<keyword evidence="2" id="KW-0862">Zinc</keyword>
<dbReference type="eggNOG" id="ENOG502S54T">
    <property type="taxonomic scope" value="Eukaryota"/>
</dbReference>
<gene>
    <name evidence="5" type="ORF">SCHCODRAFT_47963</name>
</gene>
<dbReference type="AlphaFoldDB" id="D8PKM8"/>
<dbReference type="Proteomes" id="UP000007431">
    <property type="component" value="Unassembled WGS sequence"/>
</dbReference>
<evidence type="ECO:0000256" key="3">
    <source>
        <dbReference type="SAM" id="MobiDB-lite"/>
    </source>
</evidence>
<dbReference type="GO" id="GO:0030695">
    <property type="term" value="F:GTPase regulator activity"/>
    <property type="evidence" value="ECO:0007669"/>
    <property type="project" value="UniProtKB-ARBA"/>
</dbReference>
<feature type="compositionally biased region" description="Basic and acidic residues" evidence="3">
    <location>
        <begin position="247"/>
        <end position="262"/>
    </location>
</feature>
<feature type="domain" description="LIM zinc-binding" evidence="4">
    <location>
        <begin position="351"/>
        <end position="417"/>
    </location>
</feature>
<feature type="compositionally biased region" description="Polar residues" evidence="3">
    <location>
        <begin position="233"/>
        <end position="243"/>
    </location>
</feature>
<evidence type="ECO:0000256" key="1">
    <source>
        <dbReference type="ARBA" id="ARBA00022723"/>
    </source>
</evidence>
<feature type="compositionally biased region" description="Basic and acidic residues" evidence="3">
    <location>
        <begin position="137"/>
        <end position="149"/>
    </location>
</feature>
<dbReference type="VEuPathDB" id="FungiDB:SCHCODRAFT_02609851"/>
<organism evidence="6">
    <name type="scientific">Schizophyllum commune (strain H4-8 / FGSC 9210)</name>
    <name type="common">Split gill fungus</name>
    <dbReference type="NCBI Taxonomy" id="578458"/>
    <lineage>
        <taxon>Eukaryota</taxon>
        <taxon>Fungi</taxon>
        <taxon>Dikarya</taxon>
        <taxon>Basidiomycota</taxon>
        <taxon>Agaricomycotina</taxon>
        <taxon>Agaricomycetes</taxon>
        <taxon>Agaricomycetidae</taxon>
        <taxon>Agaricales</taxon>
        <taxon>Schizophyllaceae</taxon>
        <taxon>Schizophyllum</taxon>
    </lineage>
</organism>
<evidence type="ECO:0000259" key="4">
    <source>
        <dbReference type="SMART" id="SM00132"/>
    </source>
</evidence>
<dbReference type="InParanoid" id="D8PKM8"/>
<feature type="compositionally biased region" description="Polar residues" evidence="3">
    <location>
        <begin position="102"/>
        <end position="113"/>
    </location>
</feature>
<dbReference type="InterPro" id="IPR001781">
    <property type="entry name" value="Znf_LIM"/>
</dbReference>
<evidence type="ECO:0000313" key="5">
    <source>
        <dbReference type="EMBL" id="EFJ02662.1"/>
    </source>
</evidence>
<dbReference type="SMART" id="SM00132">
    <property type="entry name" value="LIM"/>
    <property type="match status" value="1"/>
</dbReference>
<dbReference type="Gene3D" id="2.10.110.10">
    <property type="entry name" value="Cysteine Rich Protein"/>
    <property type="match status" value="1"/>
</dbReference>
<feature type="region of interest" description="Disordered" evidence="3">
    <location>
        <begin position="24"/>
        <end position="65"/>
    </location>
</feature>
<sequence length="418" mass="45534">MVDLLGRPCCPDCFDTCLKRESTPKKARESVLPASPPAKVTNLGGLNADAAPGRMSFPKSRESSPALQELEQRLGIASRRDSNATLEELSQRLNKIGRESPTRPSRYSATGSAAGSPRLASGRVGSPAVESRSQPDTPRRRYDRLKSMDFDSPDESPIRRQRTGSMVTDEAVEEMKRRFIKANTPAALVATLTGTGSPAMPPRSDAMSPPRSEAMSPPRSDVMSPTPDLISDVSDTATSTSGIDTPPRSDYRSLTSEREESSLSKLLGSAYTSRYNRDQYTNRDQYNNRDQYSDVLDDVIVEETRSQLNTPNRTPQRGTAAASFITSPRASITSPRARTTDHNKTLRGSSTCDRCKGPLFGVGRDGQYVTVQGDAGNAPRVYHRKCFLCTVCDEPFVEAGDGVATYVRGKDGPCHVEV</sequence>
<keyword evidence="1" id="KW-0479">Metal-binding</keyword>
<protein>
    <recommendedName>
        <fullName evidence="4">LIM zinc-binding domain-containing protein</fullName>
    </recommendedName>
</protein>
<evidence type="ECO:0000313" key="6">
    <source>
        <dbReference type="Proteomes" id="UP000007431"/>
    </source>
</evidence>
<keyword evidence="6" id="KW-1185">Reference proteome</keyword>
<proteinExistence type="predicted"/>
<feature type="region of interest" description="Disordered" evidence="3">
    <location>
        <begin position="192"/>
        <end position="267"/>
    </location>
</feature>
<dbReference type="GO" id="GO:0046872">
    <property type="term" value="F:metal ion binding"/>
    <property type="evidence" value="ECO:0007669"/>
    <property type="project" value="UniProtKB-KW"/>
</dbReference>
<feature type="region of interest" description="Disordered" evidence="3">
    <location>
        <begin position="92"/>
        <end position="168"/>
    </location>
</feature>
<reference evidence="5 6" key="1">
    <citation type="journal article" date="2010" name="Nat. Biotechnol.">
        <title>Genome sequence of the model mushroom Schizophyllum commune.</title>
        <authorList>
            <person name="Ohm R.A."/>
            <person name="de Jong J.F."/>
            <person name="Lugones L.G."/>
            <person name="Aerts A."/>
            <person name="Kothe E."/>
            <person name="Stajich J.E."/>
            <person name="de Vries R.P."/>
            <person name="Record E."/>
            <person name="Levasseur A."/>
            <person name="Baker S.E."/>
            <person name="Bartholomew K.A."/>
            <person name="Coutinho P.M."/>
            <person name="Erdmann S."/>
            <person name="Fowler T.J."/>
            <person name="Gathman A.C."/>
            <person name="Lombard V."/>
            <person name="Henrissat B."/>
            <person name="Knabe N."/>
            <person name="Kuees U."/>
            <person name="Lilly W.W."/>
            <person name="Lindquist E."/>
            <person name="Lucas S."/>
            <person name="Magnuson J.K."/>
            <person name="Piumi F."/>
            <person name="Raudaskoski M."/>
            <person name="Salamov A."/>
            <person name="Schmutz J."/>
            <person name="Schwarze F.W.M.R."/>
            <person name="vanKuyk P.A."/>
            <person name="Horton J.S."/>
            <person name="Grigoriev I.V."/>
            <person name="Woesten H.A.B."/>
        </authorList>
    </citation>
    <scope>NUCLEOTIDE SEQUENCE [LARGE SCALE GENOMIC DNA]</scope>
    <source>
        <strain evidence="6">H4-8 / FGSC 9210</strain>
    </source>
</reference>
<feature type="non-terminal residue" evidence="5">
    <location>
        <position position="418"/>
    </location>
</feature>